<name>A0A9N9ZYU8_BEMTA</name>
<protein>
    <recommendedName>
        <fullName evidence="10">Proteasome-associated protein ECM29</fullName>
    </recommendedName>
</protein>
<dbReference type="InterPro" id="IPR024372">
    <property type="entry name" value="Ecm29_N"/>
</dbReference>
<dbReference type="InterPro" id="IPR016024">
    <property type="entry name" value="ARM-type_fold"/>
</dbReference>
<keyword evidence="3" id="KW-0677">Repeat</keyword>
<dbReference type="PANTHER" id="PTHR23346:SF19">
    <property type="entry name" value="PROTEASOME ADAPTER AND SCAFFOLD PROTEIN ECM29"/>
    <property type="match status" value="1"/>
</dbReference>
<evidence type="ECO:0000313" key="8">
    <source>
        <dbReference type="EMBL" id="CAH0382515.1"/>
    </source>
</evidence>
<sequence length="1799" mass="201681">MPEFEMDEVEKDLMLLERVFLRVGSADSEEQLANCISKFLAPVLLKLSTSHDTVRNKVVELLTHLNKRLKTYKTMQLPLLELLDTYRNTTSSFVQNFTIIYIKVGFPRMSVEEQLDLLPALFSAVEGKPQNNMESIIMLFLESLVNIKVSVFMKRRNDIFDGKPKLTKVLLDYTLDILLLPIVKYDSIPPGMSEYSHNRVISELSDPSYRTDKTDLEKLKITIIELLSSQIFEYEKLLTHAVIASKDPRTSVCQKGENLLAVLLKSIKKFGQETTLPLYALFTGSDNSVQIEKSKQKNSLSPAVKVKILEILIKIRQGAIIWPACIQIAFLALQLGTTENKDMKLMSLGFQFTHLMISEVRTEELEKVAIVLLNSAFLKILDPKSDYSDTLRQQAYTSAGLLVKKVPFLVRDNIKIVFNFFNALSEVENHDTKVAIKEALISMSSAFRDNKINEAMLDELLTFLATQCDASVLSGFAVIHYLVNVFPTSNASARFILLLIAGKSHPDLSEEAKKHLYGYDHNIESEMKLEDLPSFCNMTETVLRELESRSPIDFNKPGTRLPMPVSNLSLIFSDLSLCLKHSAGIKSISCHMRHPSNETPKVAHYLKHLHTSQPKILSDYVQLLQRALETEVNFAPLFCLVECVGTIPEIIVPQLTIKLDLLETLFGHSREDIRENIALLYGPFTSYSLTDTEFDDRIFKICESSLDPASKALEMQHGTMLAIATAIEWRILKQVGCSQDWVVLKKIILTAFQFLNQSNPILLSAACNTFGQLGRITPLPLLEGKTRLSENPGKLDVFEKLMEFTNNEKLVSKVRLLACKAIGMLCIGDAQSRAHVKLIFDTFLSKAKDHKNIDIHLAVGETLVCCILGSSHKLARNMWVMSESEFSHSSEDFYPILDEILSKLLEKVSYLHPNSRQATCIWLYTITKECARAKPVLERLKEIQSSFVEFLSENNEMVQTLGSKGLALVYDNGDAAVRAELVDLLVRQLSEGKRSVIQVTSDTKLFEDDALGKAPTGANLTTYKDICSFASDMNQPDLIYTFLNMANHNALWNSKKGAAFGFSSIAENAREQLAPHLSKIIPRLYRYQFDPTPRTQASMSAIWQSLVPEPSKTIELYHKEIFVDLIKNLTSNHYRVRQSCCSALTDFLRGPGSSALESCVDSIPELWSSLFRVMDDVHDSTRKSAQKSATIISQICVRRCDSKYGKSGEAMIKALLTPILDKGISNQVSEVRTISLLTVSELVKSSGNFLREHLVTLIPALLEATEDLELAGAYASTRLSSDASSQEKFDDFRASLVKSHYTTQTVSKCVQYLTNDVLKELAPRIIELLRVSVSLSTRIAASHFIVLVVLEATTSHIDLQPYSGKILSALLNGLTDRNSSIRNTYAAAVGHVVRISKDSSVDKLIKKLNTIFVVKEDTKIRSALGSALAIMMKHSPDKLKSQSDALIPLTFYAMQAEDKDLKKVWEDLWHDIAPSSESAILRNIDSVCNFLKTMLDSPSWNEKAQAATGMKVLASKLGEQLSLDHRKRLIEYLLEGLAGRTWTGKENLLAALTALCYSYPKVHPVNDNLPNLIADLVLKECRKENLKYRTKALSAVGVILRSLEVDRFSAVYDIVQEVNAKRGESLVDESDNLKEKTEKQNSLTALKEAAFITLGEAWPKNSATQTIYQEKIITQCVSCLNTSERSVQVAVMSALHRYIDGCAILEDKVEDPSPFKNMLPQILEALSCALAIKKHSKLRIESLTIILLLAKKLKDVARMEELEELKQLFNSHLESLSTDSSPEIKCRVADIKTYFELST</sequence>
<evidence type="ECO:0000256" key="1">
    <source>
        <dbReference type="ARBA" id="ARBA00004496"/>
    </source>
</evidence>
<dbReference type="PANTHER" id="PTHR23346">
    <property type="entry name" value="TRANSLATIONAL ACTIVATOR GCN1-RELATED"/>
    <property type="match status" value="1"/>
</dbReference>
<evidence type="ECO:0008006" key="10">
    <source>
        <dbReference type="Google" id="ProtNLM"/>
    </source>
</evidence>
<evidence type="ECO:0000256" key="4">
    <source>
        <dbReference type="ARBA" id="ARBA00022942"/>
    </source>
</evidence>
<accession>A0A9N9ZYU8</accession>
<gene>
    <name evidence="8" type="ORF">BEMITA_LOCUS2052</name>
</gene>
<keyword evidence="4" id="KW-0647">Proteasome</keyword>
<evidence type="ECO:0000256" key="2">
    <source>
        <dbReference type="ARBA" id="ARBA00022490"/>
    </source>
</evidence>
<dbReference type="InterPro" id="IPR011989">
    <property type="entry name" value="ARM-like"/>
</dbReference>
<dbReference type="GO" id="GO:0005737">
    <property type="term" value="C:cytoplasm"/>
    <property type="evidence" value="ECO:0007669"/>
    <property type="project" value="UniProtKB-SubCell"/>
</dbReference>
<reference evidence="8" key="1">
    <citation type="submission" date="2021-12" db="EMBL/GenBank/DDBJ databases">
        <authorList>
            <person name="King R."/>
        </authorList>
    </citation>
    <scope>NUCLEOTIDE SEQUENCE</scope>
</reference>
<keyword evidence="2" id="KW-0963">Cytoplasm</keyword>
<comment type="subcellular location">
    <subcellularLocation>
        <location evidence="1">Cytoplasm</location>
    </subcellularLocation>
</comment>
<evidence type="ECO:0000259" key="5">
    <source>
        <dbReference type="Pfam" id="PF13001"/>
    </source>
</evidence>
<dbReference type="GO" id="GO:0060090">
    <property type="term" value="F:molecular adaptor activity"/>
    <property type="evidence" value="ECO:0007669"/>
    <property type="project" value="InterPro"/>
</dbReference>
<dbReference type="Pfam" id="PF23731">
    <property type="entry name" value="ARM_ECM29_C"/>
    <property type="match status" value="1"/>
</dbReference>
<dbReference type="Pfam" id="PF23702">
    <property type="entry name" value="ARM_ECM29"/>
    <property type="match status" value="1"/>
</dbReference>
<evidence type="ECO:0000313" key="9">
    <source>
        <dbReference type="Proteomes" id="UP001152759"/>
    </source>
</evidence>
<dbReference type="KEGG" id="btab:109033309"/>
<dbReference type="GO" id="GO:0005634">
    <property type="term" value="C:nucleus"/>
    <property type="evidence" value="ECO:0007669"/>
    <property type="project" value="TreeGrafter"/>
</dbReference>
<dbReference type="GO" id="GO:0036503">
    <property type="term" value="P:ERAD pathway"/>
    <property type="evidence" value="ECO:0007669"/>
    <property type="project" value="TreeGrafter"/>
</dbReference>
<dbReference type="InterPro" id="IPR055444">
    <property type="entry name" value="ARM_ECM29"/>
</dbReference>
<evidence type="ECO:0000259" key="7">
    <source>
        <dbReference type="Pfam" id="PF24492"/>
    </source>
</evidence>
<feature type="domain" description="Proteasome component Ecm29 N-terminal" evidence="5">
    <location>
        <begin position="16"/>
        <end position="499"/>
    </location>
</feature>
<dbReference type="GO" id="GO:0043248">
    <property type="term" value="P:proteasome assembly"/>
    <property type="evidence" value="ECO:0007669"/>
    <property type="project" value="InterPro"/>
</dbReference>
<dbReference type="SUPFAM" id="SSF48371">
    <property type="entry name" value="ARM repeat"/>
    <property type="match status" value="3"/>
</dbReference>
<proteinExistence type="predicted"/>
<organism evidence="8 9">
    <name type="scientific">Bemisia tabaci</name>
    <name type="common">Sweetpotato whitefly</name>
    <name type="synonym">Aleurodes tabaci</name>
    <dbReference type="NCBI Taxonomy" id="7038"/>
    <lineage>
        <taxon>Eukaryota</taxon>
        <taxon>Metazoa</taxon>
        <taxon>Ecdysozoa</taxon>
        <taxon>Arthropoda</taxon>
        <taxon>Hexapoda</taxon>
        <taxon>Insecta</taxon>
        <taxon>Pterygota</taxon>
        <taxon>Neoptera</taxon>
        <taxon>Paraneoptera</taxon>
        <taxon>Hemiptera</taxon>
        <taxon>Sternorrhyncha</taxon>
        <taxon>Aleyrodoidea</taxon>
        <taxon>Aleyrodidae</taxon>
        <taxon>Aleyrodinae</taxon>
        <taxon>Bemisia</taxon>
    </lineage>
</organism>
<dbReference type="Pfam" id="PF24492">
    <property type="entry name" value="HEAT_ECM29"/>
    <property type="match status" value="1"/>
</dbReference>
<dbReference type="EMBL" id="OU963862">
    <property type="protein sequence ID" value="CAH0382515.1"/>
    <property type="molecule type" value="Genomic_DNA"/>
</dbReference>
<dbReference type="Proteomes" id="UP001152759">
    <property type="component" value="Chromosome 1"/>
</dbReference>
<dbReference type="GO" id="GO:0000502">
    <property type="term" value="C:proteasome complex"/>
    <property type="evidence" value="ECO:0007669"/>
    <property type="project" value="UniProtKB-KW"/>
</dbReference>
<dbReference type="InterPro" id="IPR055443">
    <property type="entry name" value="HEAT_ECM29"/>
</dbReference>
<feature type="domain" description="Proteasome adapter and scaffold protein ECM29 HEAT-repeat" evidence="7">
    <location>
        <begin position="1250"/>
        <end position="1412"/>
    </location>
</feature>
<dbReference type="Pfam" id="PF13001">
    <property type="entry name" value="ECM29_N"/>
    <property type="match status" value="1"/>
</dbReference>
<evidence type="ECO:0000256" key="3">
    <source>
        <dbReference type="ARBA" id="ARBA00022737"/>
    </source>
</evidence>
<dbReference type="Gene3D" id="1.25.10.10">
    <property type="entry name" value="Leucine-rich Repeat Variant"/>
    <property type="match status" value="2"/>
</dbReference>
<keyword evidence="9" id="KW-1185">Reference proteome</keyword>
<evidence type="ECO:0000259" key="6">
    <source>
        <dbReference type="Pfam" id="PF23702"/>
    </source>
</evidence>
<feature type="domain" description="ECM29 ARM-like repeats" evidence="6">
    <location>
        <begin position="582"/>
        <end position="772"/>
    </location>
</feature>